<dbReference type="EMBL" id="QENQ01000001">
    <property type="protein sequence ID" value="PVX27973.1"/>
    <property type="molecule type" value="Genomic_DNA"/>
</dbReference>
<evidence type="ECO:0000313" key="4">
    <source>
        <dbReference type="Proteomes" id="UP000245890"/>
    </source>
</evidence>
<dbReference type="RefSeq" id="WP_116467429.1">
    <property type="nucleotide sequence ID" value="NZ_QENQ01000001.1"/>
</dbReference>
<sequence>MRMLQRLFGRPDRGTAPQLYAGVVARGRAPHWYTDGAVPDTVDGRFDMIAAILCMVLLRLEAEPAGIPTSTALAECFIDDMDGQLREIGIGDIIVGKHVGRMMGMLGGRLGAYRSGLAEGDLAPALVRNLYRGTAPAPSALTHVTARLRAFRDALAAIPLARVIAGELPE</sequence>
<keyword evidence="4" id="KW-1185">Reference proteome</keyword>
<feature type="domain" description="Ubiquinol-cytochrome c chaperone" evidence="2">
    <location>
        <begin position="37"/>
        <end position="167"/>
    </location>
</feature>
<dbReference type="Proteomes" id="UP000245890">
    <property type="component" value="Unassembled WGS sequence"/>
</dbReference>
<proteinExistence type="inferred from homology"/>
<evidence type="ECO:0000256" key="1">
    <source>
        <dbReference type="ARBA" id="ARBA00006436"/>
    </source>
</evidence>
<dbReference type="InterPro" id="IPR021150">
    <property type="entry name" value="Ubiq_cyt_c_chap"/>
</dbReference>
<name>A0A2U0S9C1_9SPHN</name>
<comment type="similarity">
    <text evidence="1">Belongs to the UPF0174 family.</text>
</comment>
<organism evidence="3 4">
    <name type="scientific">Sphingomonas pokkalii</name>
    <dbReference type="NCBI Taxonomy" id="2175090"/>
    <lineage>
        <taxon>Bacteria</taxon>
        <taxon>Pseudomonadati</taxon>
        <taxon>Pseudomonadota</taxon>
        <taxon>Alphaproteobacteria</taxon>
        <taxon>Sphingomonadales</taxon>
        <taxon>Sphingomonadaceae</taxon>
        <taxon>Sphingomonas</taxon>
    </lineage>
</organism>
<dbReference type="AlphaFoldDB" id="A0A2U0S9C1"/>
<dbReference type="Pfam" id="PF03981">
    <property type="entry name" value="Ubiq_cyt_C_chap"/>
    <property type="match status" value="1"/>
</dbReference>
<reference evidence="3 4" key="1">
    <citation type="submission" date="2018-05" db="EMBL/GenBank/DDBJ databases">
        <title>Description of Sphingomonas pokkalii sp nov, isolated from the rhizosphere of saline tolerant pokkali rice and its draft genome analysis.</title>
        <authorList>
            <person name="Menon R."/>
            <person name="Kumari S."/>
            <person name="Rameshkumar N."/>
        </authorList>
    </citation>
    <scope>NUCLEOTIDE SEQUENCE [LARGE SCALE GENOMIC DNA]</scope>
    <source>
        <strain evidence="3 4">L3B27</strain>
    </source>
</reference>
<evidence type="ECO:0000313" key="3">
    <source>
        <dbReference type="EMBL" id="PVX27973.1"/>
    </source>
</evidence>
<accession>A0A2U0S9C1</accession>
<gene>
    <name evidence="3" type="ORF">DD559_00255</name>
</gene>
<evidence type="ECO:0000259" key="2">
    <source>
        <dbReference type="Pfam" id="PF03981"/>
    </source>
</evidence>
<comment type="caution">
    <text evidence="3">The sequence shown here is derived from an EMBL/GenBank/DDBJ whole genome shotgun (WGS) entry which is preliminary data.</text>
</comment>
<protein>
    <submittedName>
        <fullName evidence="3">Ubiquinol-cytochrome C chaperone</fullName>
    </submittedName>
</protein>
<dbReference type="OrthoDB" id="7158889at2"/>